<dbReference type="Proteomes" id="UP000070433">
    <property type="component" value="Chromosome"/>
</dbReference>
<keyword evidence="3" id="KW-1185">Reference proteome</keyword>
<proteinExistence type="predicted"/>
<dbReference type="AlphaFoldDB" id="A0A127JWT7"/>
<sequence length="106" mass="11083">MSPPRRLACALGLLAAGLFAACAQPSAMPPAPAPSNPVSSPCDAQPAQFALGRVLDAGLTEQLRARTGAERVRVVRPGEMVTMEFDGRRLTVELDAGGRVLKLRCG</sequence>
<accession>A0A127JWT7</accession>
<dbReference type="OrthoDB" id="8724542at2"/>
<dbReference type="EMBL" id="CP010951">
    <property type="protein sequence ID" value="AMO24457.1"/>
    <property type="molecule type" value="Genomic_DNA"/>
</dbReference>
<dbReference type="PROSITE" id="PS51257">
    <property type="entry name" value="PROKAR_LIPOPROTEIN"/>
    <property type="match status" value="1"/>
</dbReference>
<dbReference type="InterPro" id="IPR021719">
    <property type="entry name" value="Prot_inh_I78"/>
</dbReference>
<dbReference type="PANTHER" id="PTHR39600">
    <property type="entry name" value="PEPTIDASE INHIBITOR I78 FAMILY PROTEIN"/>
    <property type="match status" value="1"/>
</dbReference>
<name>A0A127JWT7_9BURK</name>
<gene>
    <name evidence="2" type="ORF">UC35_18465</name>
</gene>
<reference evidence="2 3" key="1">
    <citation type="journal article" date="2014" name="Int. J. Syst. Evol. Microbiol.">
        <title>Ramlibacter solisilvae sp. nov., isolated from forest soil, and emended description of the genus Ramlibacter.</title>
        <authorList>
            <person name="Lee H.J."/>
            <person name="Lee S.H."/>
            <person name="Lee S.S."/>
            <person name="Lee J.S."/>
            <person name="Kim Y."/>
            <person name="Kim S.C."/>
            <person name="Jeon C.O."/>
        </authorList>
    </citation>
    <scope>NUCLEOTIDE SEQUENCE [LARGE SCALE GENOMIC DNA]</scope>
    <source>
        <strain evidence="2 3">5-10</strain>
    </source>
</reference>
<dbReference type="RefSeq" id="WP_061502273.1">
    <property type="nucleotide sequence ID" value="NZ_CP010951.1"/>
</dbReference>
<evidence type="ECO:0000313" key="2">
    <source>
        <dbReference type="EMBL" id="AMO24457.1"/>
    </source>
</evidence>
<dbReference type="Pfam" id="PF11720">
    <property type="entry name" value="Inhibitor_I78"/>
    <property type="match status" value="1"/>
</dbReference>
<evidence type="ECO:0008006" key="4">
    <source>
        <dbReference type="Google" id="ProtNLM"/>
    </source>
</evidence>
<dbReference type="Gene3D" id="3.30.10.10">
    <property type="entry name" value="Trypsin Inhibitor V, subunit A"/>
    <property type="match status" value="1"/>
</dbReference>
<evidence type="ECO:0000313" key="3">
    <source>
        <dbReference type="Proteomes" id="UP000070433"/>
    </source>
</evidence>
<keyword evidence="1" id="KW-0732">Signal</keyword>
<feature type="signal peptide" evidence="1">
    <location>
        <begin position="1"/>
        <end position="23"/>
    </location>
</feature>
<dbReference type="PANTHER" id="PTHR39600:SF1">
    <property type="entry name" value="PEPTIDASE INHIBITOR I78 FAMILY PROTEIN"/>
    <property type="match status" value="1"/>
</dbReference>
<organism evidence="2 3">
    <name type="scientific">Ramlibacter tataouinensis</name>
    <dbReference type="NCBI Taxonomy" id="94132"/>
    <lineage>
        <taxon>Bacteria</taxon>
        <taxon>Pseudomonadati</taxon>
        <taxon>Pseudomonadota</taxon>
        <taxon>Betaproteobacteria</taxon>
        <taxon>Burkholderiales</taxon>
        <taxon>Comamonadaceae</taxon>
        <taxon>Ramlibacter</taxon>
    </lineage>
</organism>
<protein>
    <recommendedName>
        <fullName evidence="4">Peptidase inhibitor I78 family protein</fullName>
    </recommendedName>
</protein>
<evidence type="ECO:0000256" key="1">
    <source>
        <dbReference type="SAM" id="SignalP"/>
    </source>
</evidence>
<feature type="chain" id="PRO_5007449664" description="Peptidase inhibitor I78 family protein" evidence="1">
    <location>
        <begin position="24"/>
        <end position="106"/>
    </location>
</feature>